<dbReference type="Pfam" id="PF08238">
    <property type="entry name" value="Sel1"/>
    <property type="match status" value="4"/>
</dbReference>
<dbReference type="PANTHER" id="PTHR11102">
    <property type="entry name" value="SEL-1-LIKE PROTEIN"/>
    <property type="match status" value="1"/>
</dbReference>
<reference evidence="2" key="1">
    <citation type="submission" date="2023-01" db="EMBL/GenBank/DDBJ databases">
        <title>Metagenome sequencing of chrysophaentin producing Chrysophaeum taylorii.</title>
        <authorList>
            <person name="Davison J."/>
            <person name="Bewley C."/>
        </authorList>
    </citation>
    <scope>NUCLEOTIDE SEQUENCE</scope>
    <source>
        <strain evidence="2">NIES-1699</strain>
    </source>
</reference>
<protein>
    <submittedName>
        <fullName evidence="2">Uncharacterized protein</fullName>
    </submittedName>
</protein>
<evidence type="ECO:0000313" key="2">
    <source>
        <dbReference type="EMBL" id="KAJ8598332.1"/>
    </source>
</evidence>
<evidence type="ECO:0000256" key="1">
    <source>
        <dbReference type="ARBA" id="ARBA00038101"/>
    </source>
</evidence>
<dbReference type="Gene3D" id="1.25.40.10">
    <property type="entry name" value="Tetratricopeptide repeat domain"/>
    <property type="match status" value="1"/>
</dbReference>
<dbReference type="Proteomes" id="UP001230188">
    <property type="component" value="Unassembled WGS sequence"/>
</dbReference>
<dbReference type="InterPro" id="IPR011990">
    <property type="entry name" value="TPR-like_helical_dom_sf"/>
</dbReference>
<keyword evidence="3" id="KW-1185">Reference proteome</keyword>
<comment type="caution">
    <text evidence="2">The sequence shown here is derived from an EMBL/GenBank/DDBJ whole genome shotgun (WGS) entry which is preliminary data.</text>
</comment>
<dbReference type="PANTHER" id="PTHR11102:SF160">
    <property type="entry name" value="ERAD-ASSOCIATED E3 UBIQUITIN-PROTEIN LIGASE COMPONENT HRD3"/>
    <property type="match status" value="1"/>
</dbReference>
<name>A0AAD7XEL3_9STRA</name>
<organism evidence="2 3">
    <name type="scientific">Chrysophaeum taylorii</name>
    <dbReference type="NCBI Taxonomy" id="2483200"/>
    <lineage>
        <taxon>Eukaryota</taxon>
        <taxon>Sar</taxon>
        <taxon>Stramenopiles</taxon>
        <taxon>Ochrophyta</taxon>
        <taxon>Pelagophyceae</taxon>
        <taxon>Pelagomonadales</taxon>
        <taxon>Pelagomonadaceae</taxon>
        <taxon>Chrysophaeum</taxon>
    </lineage>
</organism>
<accession>A0AAD7XEL3</accession>
<dbReference type="SMART" id="SM00671">
    <property type="entry name" value="SEL1"/>
    <property type="match status" value="3"/>
</dbReference>
<gene>
    <name evidence="2" type="ORF">CTAYLR_002962</name>
</gene>
<dbReference type="InterPro" id="IPR006597">
    <property type="entry name" value="Sel1-like"/>
</dbReference>
<sequence>MGGQVSRGARRAQLVSRQREAAAAVEALRRAGEQNVLDRVLAAQNVRDAGNVRAREVAEADLVGVAKAIAESQPATSLELWRRVEGDDARYAEGTCLAALGRVEEAKAAWRKLPSHAHALYNLGIASEDDREGLELLVRAAKLGCKPALKVAGDYFAAGRGCGGQSFENDSKASRLFSVAAELGDPEAAFQVGSFACAGKGGPVDWDRGFEMHYVAAAAGLAKAKHNLGTHYFAGKGAPQDLAKAASCFREAAEAARVWNGGPARSR</sequence>
<comment type="similarity">
    <text evidence="1">Belongs to the sel-1 family.</text>
</comment>
<dbReference type="InterPro" id="IPR050767">
    <property type="entry name" value="Sel1_AlgK"/>
</dbReference>
<proteinExistence type="inferred from homology"/>
<dbReference type="EMBL" id="JAQMWT010000675">
    <property type="protein sequence ID" value="KAJ8598332.1"/>
    <property type="molecule type" value="Genomic_DNA"/>
</dbReference>
<dbReference type="SUPFAM" id="SSF81901">
    <property type="entry name" value="HCP-like"/>
    <property type="match status" value="1"/>
</dbReference>
<evidence type="ECO:0000313" key="3">
    <source>
        <dbReference type="Proteomes" id="UP001230188"/>
    </source>
</evidence>
<dbReference type="AlphaFoldDB" id="A0AAD7XEL3"/>